<comment type="similarity">
    <text evidence="9">Belongs to the prokaryotic AdoMetDC family. Type 1 subfamily.</text>
</comment>
<feature type="site" description="Cleavage (non-hydrolytic); by autolysis" evidence="9">
    <location>
        <begin position="67"/>
        <end position="68"/>
    </location>
</feature>
<accession>A0A423N3I9</accession>
<keyword evidence="1 9" id="KW-0210">Decarboxylase</keyword>
<feature type="active site" description="Schiff-base intermediate with substrate; via pyruvic acid" evidence="9">
    <location>
        <position position="68"/>
    </location>
</feature>
<evidence type="ECO:0000256" key="3">
    <source>
        <dbReference type="ARBA" id="ARBA00023066"/>
    </source>
</evidence>
<feature type="chain" id="PRO_5023431380" description="S-adenosylmethionine decarboxylase alpha chain" evidence="9">
    <location>
        <begin position="68"/>
        <end position="120"/>
    </location>
</feature>
<sequence length="120" mass="13035">MENNSGAFFGKHTLGELYNVAPKKLNDLSFLTELLCAAATKAGATVCGTVSKQFDPQGVTVLVLLEESHASFHTYPELGALFLDIFTCGTQCDPDKAFEFICAALDCDEHQIKTVRRGCQ</sequence>
<comment type="function">
    <text evidence="9">Catalyzes the decarboxylation of S-adenosylmethionine to S-adenosylmethioninamine (dcAdoMet), the propylamine donor required for the synthesis of the polyamines spermine and spermidine from the diamine putrescine.</text>
</comment>
<keyword evidence="9" id="KW-0949">S-adenosyl-L-methionine</keyword>
<dbReference type="RefSeq" id="WP_007914448.1">
    <property type="nucleotide sequence ID" value="NZ_MOBY01000012.1"/>
</dbReference>
<dbReference type="UniPathway" id="UPA00331">
    <property type="reaction ID" value="UER00451"/>
</dbReference>
<comment type="pathway">
    <text evidence="9">Amine and polyamine biosynthesis; S-adenosylmethioninamine biosynthesis; S-adenosylmethioninamine from S-adenosyl-L-methionine: step 1/1.</text>
</comment>
<comment type="caution">
    <text evidence="10">The sequence shown here is derived from an EMBL/GenBank/DDBJ whole genome shotgun (WGS) entry which is preliminary data.</text>
</comment>
<organism evidence="10 11">
    <name type="scientific">Pseudomonas fluorescens</name>
    <dbReference type="NCBI Taxonomy" id="294"/>
    <lineage>
        <taxon>Bacteria</taxon>
        <taxon>Pseudomonadati</taxon>
        <taxon>Pseudomonadota</taxon>
        <taxon>Gammaproteobacteria</taxon>
        <taxon>Pseudomonadales</taxon>
        <taxon>Pseudomonadaceae</taxon>
        <taxon>Pseudomonas</taxon>
    </lineage>
</organism>
<comment type="PTM">
    <text evidence="9">Is synthesized initially as an inactive proenzyme. Formation of the active enzyme involves a self-maturation process in which the active site pyruvoyl group is generated from an internal serine residue via an autocatalytic post-translational modification. Two non-identical subunits are generated from the proenzyme in this reaction, and the pyruvate is formed at the N-terminus of the alpha chain, which is derived from the carboxyl end of the proenzyme. The post-translation cleavage follows an unusual pathway, termed non-hydrolytic serinolysis, in which the side chain hydroxyl group of the serine supplies its oxygen atom to form the C-terminus of the beta chain, while the remainder of the serine residue undergoes an oxidative deamination to produce ammonia and the pyruvoyl group blocking the N-terminus of the alpha chain.</text>
</comment>
<dbReference type="PANTHER" id="PTHR33866:SF2">
    <property type="entry name" value="S-ADENOSYLMETHIONINE DECARBOXYLASE PROENZYME"/>
    <property type="match status" value="1"/>
</dbReference>
<dbReference type="InterPro" id="IPR016067">
    <property type="entry name" value="S-AdoMet_deCO2ase_core"/>
</dbReference>
<evidence type="ECO:0000313" key="10">
    <source>
        <dbReference type="EMBL" id="RON92463.1"/>
    </source>
</evidence>
<evidence type="ECO:0000256" key="5">
    <source>
        <dbReference type="ARBA" id="ARBA00023145"/>
    </source>
</evidence>
<dbReference type="GO" id="GO:0008295">
    <property type="term" value="P:spermidine biosynthetic process"/>
    <property type="evidence" value="ECO:0007669"/>
    <property type="project" value="UniProtKB-UniRule"/>
</dbReference>
<dbReference type="InterPro" id="IPR017716">
    <property type="entry name" value="S-AdoMet_deCOase_pro-enz"/>
</dbReference>
<proteinExistence type="inferred from homology"/>
<comment type="subunit">
    <text evidence="9">Heterotetramer of two alpha and two beta chains arranged as a dimer of alpha/beta heterodimers.</text>
</comment>
<dbReference type="EC" id="4.1.1.50" evidence="9"/>
<dbReference type="Pfam" id="PF02675">
    <property type="entry name" value="AdoMet_dc"/>
    <property type="match status" value="1"/>
</dbReference>
<dbReference type="NCBIfam" id="TIGR03330">
    <property type="entry name" value="SAM_DCase_Bsu"/>
    <property type="match status" value="1"/>
</dbReference>
<protein>
    <recommendedName>
        <fullName evidence="9">S-adenosylmethionine decarboxylase proenzyme</fullName>
        <shortName evidence="9">AdoMetDC</shortName>
        <shortName evidence="9">SAMDC</shortName>
        <ecNumber evidence="9">4.1.1.50</ecNumber>
    </recommendedName>
    <component>
        <recommendedName>
            <fullName evidence="9">S-adenosylmethionine decarboxylase beta chain</fullName>
        </recommendedName>
    </component>
    <component>
        <recommendedName>
            <fullName evidence="9">S-adenosylmethionine decarboxylase alpha chain</fullName>
        </recommendedName>
    </component>
</protein>
<dbReference type="GO" id="GO:0005829">
    <property type="term" value="C:cytosol"/>
    <property type="evidence" value="ECO:0007669"/>
    <property type="project" value="TreeGrafter"/>
</dbReference>
<reference evidence="10 11" key="1">
    <citation type="submission" date="2016-10" db="EMBL/GenBank/DDBJ databases">
        <title>Comparative genome analysis of multiple Pseudomonas spp. focuses on biocontrol and plant growth promoting traits.</title>
        <authorList>
            <person name="Tao X.-Y."/>
            <person name="Taylor C.G."/>
        </authorList>
    </citation>
    <scope>NUCLEOTIDE SEQUENCE [LARGE SCALE GENOMIC DNA]</scope>
    <source>
        <strain evidence="10 11">2F9</strain>
    </source>
</reference>
<dbReference type="GO" id="GO:0004014">
    <property type="term" value="F:adenosylmethionine decarboxylase activity"/>
    <property type="evidence" value="ECO:0007669"/>
    <property type="project" value="UniProtKB-UniRule"/>
</dbReference>
<evidence type="ECO:0000256" key="8">
    <source>
        <dbReference type="ARBA" id="ARBA00023317"/>
    </source>
</evidence>
<comment type="cofactor">
    <cofactor evidence="9">
        <name>pyruvate</name>
        <dbReference type="ChEBI" id="CHEBI:15361"/>
    </cofactor>
    <text evidence="9">Binds 1 pyruvoyl group covalently per subunit.</text>
</comment>
<evidence type="ECO:0000256" key="1">
    <source>
        <dbReference type="ARBA" id="ARBA00022793"/>
    </source>
</evidence>
<feature type="active site" description="Proton acceptor; for processing activity" evidence="9">
    <location>
        <position position="73"/>
    </location>
</feature>
<dbReference type="HAMAP" id="MF_00464">
    <property type="entry name" value="AdoMetDC_1"/>
    <property type="match status" value="1"/>
</dbReference>
<dbReference type="Gene3D" id="3.60.90.10">
    <property type="entry name" value="S-adenosylmethionine decarboxylase"/>
    <property type="match status" value="1"/>
</dbReference>
<keyword evidence="8 9" id="KW-0670">Pyruvate</keyword>
<evidence type="ECO:0000256" key="2">
    <source>
        <dbReference type="ARBA" id="ARBA00022813"/>
    </source>
</evidence>
<feature type="active site" description="Proton donor; for catalytic activity" evidence="9">
    <location>
        <position position="88"/>
    </location>
</feature>
<dbReference type="EMBL" id="MOBY01000012">
    <property type="protein sequence ID" value="RON92463.1"/>
    <property type="molecule type" value="Genomic_DNA"/>
</dbReference>
<evidence type="ECO:0000256" key="6">
    <source>
        <dbReference type="ARBA" id="ARBA00023239"/>
    </source>
</evidence>
<name>A0A423N3I9_PSEFL</name>
<dbReference type="PANTHER" id="PTHR33866">
    <property type="entry name" value="S-ADENOSYLMETHIONINE DECARBOXYLASE PROENZYME"/>
    <property type="match status" value="1"/>
</dbReference>
<gene>
    <name evidence="9" type="primary">speH</name>
    <name evidence="10" type="ORF">BK672_20210</name>
</gene>
<feature type="modified residue" description="Pyruvic acid (Ser); by autocatalysis" evidence="9">
    <location>
        <position position="68"/>
    </location>
</feature>
<evidence type="ECO:0000256" key="4">
    <source>
        <dbReference type="ARBA" id="ARBA00023115"/>
    </source>
</evidence>
<dbReference type="Proteomes" id="UP000283650">
    <property type="component" value="Unassembled WGS sequence"/>
</dbReference>
<evidence type="ECO:0000256" key="9">
    <source>
        <dbReference type="HAMAP-Rule" id="MF_00464"/>
    </source>
</evidence>
<evidence type="ECO:0000313" key="11">
    <source>
        <dbReference type="Proteomes" id="UP000283650"/>
    </source>
</evidence>
<keyword evidence="6 9" id="KW-0456">Lyase</keyword>
<keyword evidence="7 9" id="KW-0704">Schiff base</keyword>
<evidence type="ECO:0000256" key="7">
    <source>
        <dbReference type="ARBA" id="ARBA00023270"/>
    </source>
</evidence>
<keyword evidence="2 9" id="KW-0068">Autocatalytic cleavage</keyword>
<keyword evidence="5 9" id="KW-0865">Zymogen</keyword>
<dbReference type="SUPFAM" id="SSF56276">
    <property type="entry name" value="S-adenosylmethionine decarboxylase"/>
    <property type="match status" value="1"/>
</dbReference>
<feature type="chain" id="PRO_5023431381" description="S-adenosylmethionine decarboxylase beta chain" evidence="9">
    <location>
        <begin position="1"/>
        <end position="67"/>
    </location>
</feature>
<keyword evidence="3 9" id="KW-0745">Spermidine biosynthesis</keyword>
<dbReference type="AlphaFoldDB" id="A0A423N3I9"/>
<comment type="catalytic activity">
    <reaction evidence="9">
        <text>S-adenosyl-L-methionine + H(+) = S-adenosyl 3-(methylsulfanyl)propylamine + CO2</text>
        <dbReference type="Rhea" id="RHEA:15981"/>
        <dbReference type="ChEBI" id="CHEBI:15378"/>
        <dbReference type="ChEBI" id="CHEBI:16526"/>
        <dbReference type="ChEBI" id="CHEBI:57443"/>
        <dbReference type="ChEBI" id="CHEBI:59789"/>
        <dbReference type="EC" id="4.1.1.50"/>
    </reaction>
</comment>
<keyword evidence="4 9" id="KW-0620">Polyamine biosynthesis</keyword>
<dbReference type="InterPro" id="IPR003826">
    <property type="entry name" value="AdoMetDC_fam_prok"/>
</dbReference>